<keyword evidence="2" id="KW-1185">Reference proteome</keyword>
<evidence type="ECO:0000313" key="2">
    <source>
        <dbReference type="Proteomes" id="UP001408356"/>
    </source>
</evidence>
<dbReference type="SUPFAM" id="SSF52777">
    <property type="entry name" value="CoA-dependent acyltransferases"/>
    <property type="match status" value="2"/>
</dbReference>
<sequence>MSGFRKKKASSDTGSHVIRPLGLMEGYESVQHLLGLYYSCVVTCQYVTPGLQITSSNGPSIEDLGERALALTILEHPLLQVGLADEDSKKPSWVQLKSLDLRKQLEWLTAAEDENDDGTLLGALQAKHTNPFPNQNEQPTWRVVVVKTGSLGHMDVLFAYNHAMGDGMSGKIFHQTLLKKLNLVSSGQLVGELQDHTLALPTIANMTPPMEELLKFPMSPGFLAIEGWKGIRPSFATTKSASAASWAPVNYLPREIGVRLVRVEDDALQVILEKCRQENTTLTGLLHTLIFLSFAARLQPDRARAFEAGTPFNMRRYLTAPSTNHPGLQPDTTIGNFAAFHTYRCGTKATAKIRAELQEARNNTEKVGVLERSLWSIAQDFKVQLAEKLAAGPKDNTLGLLKLVSNWKKYFKDEYKKPRVISWEVSNLGAFSGQPRSSEASASNGDAWTMDRAIFSQSAAVLGPAYLVNPISVAGKNLMLSCIWQKDVVEEAFGVGVTADLQRWLDDLGRGSHLRIGEL</sequence>
<dbReference type="InterPro" id="IPR023213">
    <property type="entry name" value="CAT-like_dom_sf"/>
</dbReference>
<dbReference type="PANTHER" id="PTHR28037:SF1">
    <property type="entry name" value="ALCOHOL O-ACETYLTRANSFERASE 1-RELATED"/>
    <property type="match status" value="1"/>
</dbReference>
<reference evidence="1 2" key="1">
    <citation type="journal article" date="2024" name="J. Plant Pathol.">
        <title>Sequence and assembly of the genome of Seiridium unicorne, isolate CBS 538.82, causal agent of cypress canker disease.</title>
        <authorList>
            <person name="Scali E."/>
            <person name="Rocca G.D."/>
            <person name="Danti R."/>
            <person name="Garbelotto M."/>
            <person name="Barberini S."/>
            <person name="Baroncelli R."/>
            <person name="Emiliani G."/>
        </authorList>
    </citation>
    <scope>NUCLEOTIDE SEQUENCE [LARGE SCALE GENOMIC DNA]</scope>
    <source>
        <strain evidence="1 2">BM-138-508</strain>
    </source>
</reference>
<accession>A0ABR2UZ22</accession>
<dbReference type="PANTHER" id="PTHR28037">
    <property type="entry name" value="ALCOHOL O-ACETYLTRANSFERASE 1-RELATED"/>
    <property type="match status" value="1"/>
</dbReference>
<proteinExistence type="predicted"/>
<dbReference type="Pfam" id="PF07247">
    <property type="entry name" value="AATase"/>
    <property type="match status" value="1"/>
</dbReference>
<dbReference type="Proteomes" id="UP001408356">
    <property type="component" value="Unassembled WGS sequence"/>
</dbReference>
<comment type="caution">
    <text evidence="1">The sequence shown here is derived from an EMBL/GenBank/DDBJ whole genome shotgun (WGS) entry which is preliminary data.</text>
</comment>
<dbReference type="Gene3D" id="3.30.559.10">
    <property type="entry name" value="Chloramphenicol acetyltransferase-like domain"/>
    <property type="match status" value="1"/>
</dbReference>
<organism evidence="1 2">
    <name type="scientific">Seiridium unicorne</name>
    <dbReference type="NCBI Taxonomy" id="138068"/>
    <lineage>
        <taxon>Eukaryota</taxon>
        <taxon>Fungi</taxon>
        <taxon>Dikarya</taxon>
        <taxon>Ascomycota</taxon>
        <taxon>Pezizomycotina</taxon>
        <taxon>Sordariomycetes</taxon>
        <taxon>Xylariomycetidae</taxon>
        <taxon>Amphisphaeriales</taxon>
        <taxon>Sporocadaceae</taxon>
        <taxon>Seiridium</taxon>
    </lineage>
</organism>
<evidence type="ECO:0000313" key="1">
    <source>
        <dbReference type="EMBL" id="KAK9419668.1"/>
    </source>
</evidence>
<dbReference type="InterPro" id="IPR010828">
    <property type="entry name" value="Atf2/Sli1-like"/>
</dbReference>
<protein>
    <submittedName>
        <fullName evidence="1">Alcohol acetyltransferase</fullName>
    </submittedName>
</protein>
<name>A0ABR2UZ22_9PEZI</name>
<dbReference type="InterPro" id="IPR052058">
    <property type="entry name" value="Alcohol_O-acetyltransferase"/>
</dbReference>
<dbReference type="EMBL" id="JARVKF010000299">
    <property type="protein sequence ID" value="KAK9419668.1"/>
    <property type="molecule type" value="Genomic_DNA"/>
</dbReference>
<gene>
    <name evidence="1" type="ORF">SUNI508_07154</name>
</gene>